<dbReference type="RefSeq" id="WP_335961383.1">
    <property type="nucleotide sequence ID" value="NZ_JAXBLX010000016.1"/>
</dbReference>
<feature type="domain" description="YetF C-terminal" evidence="8">
    <location>
        <begin position="82"/>
        <end position="213"/>
    </location>
</feature>
<comment type="similarity">
    <text evidence="2">Belongs to the UPF0702 family.</text>
</comment>
<evidence type="ECO:0000313" key="11">
    <source>
        <dbReference type="Proteomes" id="UP001589838"/>
    </source>
</evidence>
<organism evidence="10 11">
    <name type="scientific">Halalkalibacter kiskunsagensis</name>
    <dbReference type="NCBI Taxonomy" id="1548599"/>
    <lineage>
        <taxon>Bacteria</taxon>
        <taxon>Bacillati</taxon>
        <taxon>Bacillota</taxon>
        <taxon>Bacilli</taxon>
        <taxon>Bacillales</taxon>
        <taxon>Bacillaceae</taxon>
        <taxon>Halalkalibacter</taxon>
    </lineage>
</organism>
<evidence type="ECO:0000313" key="10">
    <source>
        <dbReference type="EMBL" id="MFC0470113.1"/>
    </source>
</evidence>
<feature type="transmembrane region" description="Helical" evidence="7">
    <location>
        <begin position="59"/>
        <end position="79"/>
    </location>
</feature>
<feature type="domain" description="YetF-like N-terminal transmembrane" evidence="9">
    <location>
        <begin position="7"/>
        <end position="79"/>
    </location>
</feature>
<dbReference type="InterPro" id="IPR048454">
    <property type="entry name" value="YetF_N"/>
</dbReference>
<dbReference type="EMBL" id="JBHLUX010000017">
    <property type="protein sequence ID" value="MFC0470113.1"/>
    <property type="molecule type" value="Genomic_DNA"/>
</dbReference>
<dbReference type="PANTHER" id="PTHR34582">
    <property type="entry name" value="UPF0702 TRANSMEMBRANE PROTEIN YCAP"/>
    <property type="match status" value="1"/>
</dbReference>
<comment type="caution">
    <text evidence="10">The sequence shown here is derived from an EMBL/GenBank/DDBJ whole genome shotgun (WGS) entry which is preliminary data.</text>
</comment>
<evidence type="ECO:0000256" key="7">
    <source>
        <dbReference type="SAM" id="Phobius"/>
    </source>
</evidence>
<evidence type="ECO:0000256" key="2">
    <source>
        <dbReference type="ARBA" id="ARBA00006448"/>
    </source>
</evidence>
<evidence type="ECO:0000259" key="8">
    <source>
        <dbReference type="Pfam" id="PF04239"/>
    </source>
</evidence>
<evidence type="ECO:0000256" key="5">
    <source>
        <dbReference type="ARBA" id="ARBA00022989"/>
    </source>
</evidence>
<sequence length="242" mass="27284">MNEALVVIVRAIITFFTLLIYARLIGKQQIGNLTMFDYINGITIGSIAGTMATDVSSKALTHWIALTVFIAFTLILQYINIKYRYLSKVIDGEPVTVIEDGKILENNLKKTRVTRDELMVQLRSKSTFDPTEVEVALLEPDGTLSVLRKSEFQYVQKKDLHIPITRAKLTTEIIVDGVILQQNIQQRGKDLTWVQAQLNKKGFDDLAKVSYAAILPNDSLYVDPVEDHVSNTNDISDYEGPY</sequence>
<dbReference type="InterPro" id="IPR007353">
    <property type="entry name" value="DUF421"/>
</dbReference>
<keyword evidence="5 7" id="KW-1133">Transmembrane helix</keyword>
<feature type="transmembrane region" description="Helical" evidence="7">
    <location>
        <begin position="6"/>
        <end position="24"/>
    </location>
</feature>
<dbReference type="Proteomes" id="UP001589838">
    <property type="component" value="Unassembled WGS sequence"/>
</dbReference>
<evidence type="ECO:0000256" key="3">
    <source>
        <dbReference type="ARBA" id="ARBA00022475"/>
    </source>
</evidence>
<dbReference type="Pfam" id="PF04239">
    <property type="entry name" value="DUF421"/>
    <property type="match status" value="1"/>
</dbReference>
<dbReference type="PANTHER" id="PTHR34582:SF7">
    <property type="entry name" value="UPF0702 TRANSMEMBRANE PROTEIN YDFS"/>
    <property type="match status" value="1"/>
</dbReference>
<accession>A0ABV6KDI5</accession>
<reference evidence="10 11" key="1">
    <citation type="submission" date="2024-09" db="EMBL/GenBank/DDBJ databases">
        <authorList>
            <person name="Sun Q."/>
            <person name="Mori K."/>
        </authorList>
    </citation>
    <scope>NUCLEOTIDE SEQUENCE [LARGE SCALE GENOMIC DNA]</scope>
    <source>
        <strain evidence="10 11">NCAIM B.02610</strain>
    </source>
</reference>
<evidence type="ECO:0000256" key="6">
    <source>
        <dbReference type="ARBA" id="ARBA00023136"/>
    </source>
</evidence>
<keyword evidence="3" id="KW-1003">Cell membrane</keyword>
<protein>
    <submittedName>
        <fullName evidence="10">DUF421 domain-containing protein</fullName>
    </submittedName>
</protein>
<dbReference type="Pfam" id="PF20730">
    <property type="entry name" value="YetF_N"/>
    <property type="match status" value="1"/>
</dbReference>
<keyword evidence="11" id="KW-1185">Reference proteome</keyword>
<gene>
    <name evidence="10" type="ORF">ACFFHM_06145</name>
</gene>
<dbReference type="Gene3D" id="3.30.240.20">
    <property type="entry name" value="bsu07140 like domains"/>
    <property type="match status" value="2"/>
</dbReference>
<keyword evidence="4 7" id="KW-0812">Transmembrane</keyword>
<evidence type="ECO:0000256" key="4">
    <source>
        <dbReference type="ARBA" id="ARBA00022692"/>
    </source>
</evidence>
<evidence type="ECO:0000256" key="1">
    <source>
        <dbReference type="ARBA" id="ARBA00004651"/>
    </source>
</evidence>
<comment type="subcellular location">
    <subcellularLocation>
        <location evidence="1">Cell membrane</location>
        <topology evidence="1">Multi-pass membrane protein</topology>
    </subcellularLocation>
</comment>
<keyword evidence="6 7" id="KW-0472">Membrane</keyword>
<dbReference type="InterPro" id="IPR023090">
    <property type="entry name" value="UPF0702_alpha/beta_dom_sf"/>
</dbReference>
<name>A0ABV6KDI5_9BACI</name>
<evidence type="ECO:0000259" key="9">
    <source>
        <dbReference type="Pfam" id="PF20730"/>
    </source>
</evidence>
<proteinExistence type="inferred from homology"/>